<dbReference type="Pfam" id="PF02782">
    <property type="entry name" value="FGGY_C"/>
    <property type="match status" value="1"/>
</dbReference>
<dbReference type="Proteomes" id="UP000462363">
    <property type="component" value="Unassembled WGS sequence"/>
</dbReference>
<dbReference type="PANTHER" id="PTHR10196">
    <property type="entry name" value="SUGAR KINASE"/>
    <property type="match status" value="1"/>
</dbReference>
<name>A0A844F9T2_CLOSV</name>
<dbReference type="PANTHER" id="PTHR10196:SF69">
    <property type="entry name" value="GLYCEROL KINASE"/>
    <property type="match status" value="1"/>
</dbReference>
<dbReference type="InterPro" id="IPR043129">
    <property type="entry name" value="ATPase_NBD"/>
</dbReference>
<evidence type="ECO:0000256" key="1">
    <source>
        <dbReference type="ARBA" id="ARBA00009156"/>
    </source>
</evidence>
<dbReference type="InterPro" id="IPR018485">
    <property type="entry name" value="FGGY_C"/>
</dbReference>
<evidence type="ECO:0000259" key="7">
    <source>
        <dbReference type="Pfam" id="PF00370"/>
    </source>
</evidence>
<gene>
    <name evidence="9" type="primary">glpK</name>
    <name evidence="9" type="ORF">FYJ37_10665</name>
</gene>
<dbReference type="Pfam" id="PF00370">
    <property type="entry name" value="FGGY_N"/>
    <property type="match status" value="1"/>
</dbReference>
<keyword evidence="4 9" id="KW-0418">Kinase</keyword>
<dbReference type="CDD" id="cd07769">
    <property type="entry name" value="ASKHA_NBD_FGGY_GK"/>
    <property type="match status" value="1"/>
</dbReference>
<dbReference type="GO" id="GO:0005829">
    <property type="term" value="C:cytosol"/>
    <property type="evidence" value="ECO:0007669"/>
    <property type="project" value="TreeGrafter"/>
</dbReference>
<evidence type="ECO:0000256" key="5">
    <source>
        <dbReference type="ARBA" id="ARBA00022840"/>
    </source>
</evidence>
<evidence type="ECO:0000313" key="10">
    <source>
        <dbReference type="Proteomes" id="UP000462363"/>
    </source>
</evidence>
<dbReference type="GO" id="GO:0019563">
    <property type="term" value="P:glycerol catabolic process"/>
    <property type="evidence" value="ECO:0007669"/>
    <property type="project" value="TreeGrafter"/>
</dbReference>
<protein>
    <recommendedName>
        <fullName evidence="6">ATP:glycerol 3-phosphotransferase</fullName>
    </recommendedName>
</protein>
<dbReference type="InterPro" id="IPR018483">
    <property type="entry name" value="Carb_kinase_FGGY_CS"/>
</dbReference>
<keyword evidence="5" id="KW-0067">ATP-binding</keyword>
<dbReference type="GO" id="GO:0005524">
    <property type="term" value="F:ATP binding"/>
    <property type="evidence" value="ECO:0007669"/>
    <property type="project" value="UniProtKB-KW"/>
</dbReference>
<dbReference type="AlphaFoldDB" id="A0A844F9T2"/>
<dbReference type="NCBIfam" id="NF000756">
    <property type="entry name" value="PRK00047.1"/>
    <property type="match status" value="1"/>
</dbReference>
<dbReference type="PROSITE" id="PS00933">
    <property type="entry name" value="FGGY_KINASES_1"/>
    <property type="match status" value="1"/>
</dbReference>
<evidence type="ECO:0000313" key="9">
    <source>
        <dbReference type="EMBL" id="MSS40797.1"/>
    </source>
</evidence>
<keyword evidence="2 9" id="KW-0808">Transferase</keyword>
<sequence length="492" mass="53763">MAEKYMISIDQSTQGTKALLFDEGGSLIKRTDKPHEQIVNEKGWVSHNPAEIYENVIDVVSRLTEDIDRSKVAGVGISNQRETSLAWDRITGEPLAEAIVWQCARAANICERVEKQGEAENIRRKTGMNLSPYFPASKIAWLLENVEGAREKADRGEICHGTIDSWLVYKLTGGKSYKTDYSNASRTQLFNIFELKWDEEICALFGIDPSNMAQVCDSDSEFGKTDFEGVLPKKVPIHGVLGDSHGSLFGQGCLKPGMTKSTYGTGSSIMMNIGEKPVLSTHGVVTSLAWSMGGKVNYVLEGNLNYTGAVITWLKDDLKLIRSPGETGTLAREAVQDDELYLIPAFSGLGAPYWDSRATAAIVGMTRTTGKAEVVRAGVECIAYQITDIVKAMCEDAGVRLGELRVDGGPTKNEYLMQFQSDIADVAVQVPDSEELSGIGPAYAAGLALGVWDESIFGRLNRVKYAPGMDGETRKKKYNGWKAAVSTVLTKR</sequence>
<feature type="domain" description="Carbohydrate kinase FGGY N-terminal" evidence="7">
    <location>
        <begin position="5"/>
        <end position="250"/>
    </location>
</feature>
<keyword evidence="3" id="KW-0547">Nucleotide-binding</keyword>
<accession>A0A844F9T2</accession>
<evidence type="ECO:0000256" key="4">
    <source>
        <dbReference type="ARBA" id="ARBA00022777"/>
    </source>
</evidence>
<dbReference type="Gene3D" id="3.30.420.40">
    <property type="match status" value="2"/>
</dbReference>
<evidence type="ECO:0000259" key="8">
    <source>
        <dbReference type="Pfam" id="PF02782"/>
    </source>
</evidence>
<comment type="caution">
    <text evidence="9">The sequence shown here is derived from an EMBL/GenBank/DDBJ whole genome shotgun (WGS) entry which is preliminary data.</text>
</comment>
<dbReference type="InterPro" id="IPR018484">
    <property type="entry name" value="FGGY_N"/>
</dbReference>
<dbReference type="GeneID" id="62695024"/>
<dbReference type="PIRSF" id="PIRSF000538">
    <property type="entry name" value="GlpK"/>
    <property type="match status" value="1"/>
</dbReference>
<reference evidence="9 10" key="1">
    <citation type="submission" date="2019-08" db="EMBL/GenBank/DDBJ databases">
        <title>In-depth cultivation of the pig gut microbiome towards novel bacterial diversity and tailored functional studies.</title>
        <authorList>
            <person name="Wylensek D."/>
            <person name="Hitch T.C.A."/>
            <person name="Clavel T."/>
        </authorList>
    </citation>
    <scope>NUCLEOTIDE SEQUENCE [LARGE SCALE GENOMIC DNA]</scope>
    <source>
        <strain evidence="9 10">BL-389-WT-3D</strain>
    </source>
</reference>
<evidence type="ECO:0000256" key="6">
    <source>
        <dbReference type="ARBA" id="ARBA00043149"/>
    </source>
</evidence>
<dbReference type="GO" id="GO:0004370">
    <property type="term" value="F:glycerol kinase activity"/>
    <property type="evidence" value="ECO:0007669"/>
    <property type="project" value="TreeGrafter"/>
</dbReference>
<feature type="domain" description="Carbohydrate kinase FGGY C-terminal" evidence="8">
    <location>
        <begin position="261"/>
        <end position="448"/>
    </location>
</feature>
<evidence type="ECO:0000256" key="2">
    <source>
        <dbReference type="ARBA" id="ARBA00022679"/>
    </source>
</evidence>
<proteinExistence type="inferred from homology"/>
<dbReference type="EMBL" id="VUMB01000020">
    <property type="protein sequence ID" value="MSS40797.1"/>
    <property type="molecule type" value="Genomic_DNA"/>
</dbReference>
<dbReference type="InterPro" id="IPR000577">
    <property type="entry name" value="Carb_kinase_FGGY"/>
</dbReference>
<dbReference type="SUPFAM" id="SSF53067">
    <property type="entry name" value="Actin-like ATPase domain"/>
    <property type="match status" value="2"/>
</dbReference>
<dbReference type="RefSeq" id="WP_004606399.1">
    <property type="nucleotide sequence ID" value="NZ_AP025569.1"/>
</dbReference>
<organism evidence="9 10">
    <name type="scientific">Clostridium scindens (strain JCM 10418 / VPI 12708)</name>
    <dbReference type="NCBI Taxonomy" id="29347"/>
    <lineage>
        <taxon>Bacteria</taxon>
        <taxon>Bacillati</taxon>
        <taxon>Bacillota</taxon>
        <taxon>Clostridia</taxon>
        <taxon>Lachnospirales</taxon>
        <taxon>Lachnospiraceae</taxon>
    </lineage>
</organism>
<evidence type="ECO:0000256" key="3">
    <source>
        <dbReference type="ARBA" id="ARBA00022741"/>
    </source>
</evidence>
<comment type="similarity">
    <text evidence="1">Belongs to the FGGY kinase family.</text>
</comment>